<dbReference type="RefSeq" id="WP_140903705.1">
    <property type="nucleotide sequence ID" value="NZ_JBHTMD010000020.1"/>
</dbReference>
<organism evidence="1 2">
    <name type="scientific">Brucella gallinifaecis</name>
    <dbReference type="NCBI Taxonomy" id="215590"/>
    <lineage>
        <taxon>Bacteria</taxon>
        <taxon>Pseudomonadati</taxon>
        <taxon>Pseudomonadota</taxon>
        <taxon>Alphaproteobacteria</taxon>
        <taxon>Hyphomicrobiales</taxon>
        <taxon>Brucellaceae</taxon>
        <taxon>Brucella/Ochrobactrum group</taxon>
        <taxon>Brucella</taxon>
    </lineage>
</organism>
<dbReference type="Proteomes" id="UP000315388">
    <property type="component" value="Unassembled WGS sequence"/>
</dbReference>
<dbReference type="EMBL" id="VEWJ01000002">
    <property type="protein sequence ID" value="TPF76491.1"/>
    <property type="molecule type" value="Genomic_DNA"/>
</dbReference>
<dbReference type="OrthoDB" id="9846275at2"/>
<comment type="caution">
    <text evidence="1">The sequence shown here is derived from an EMBL/GenBank/DDBJ whole genome shotgun (WGS) entry which is preliminary data.</text>
</comment>
<evidence type="ECO:0000313" key="2">
    <source>
        <dbReference type="Proteomes" id="UP000315388"/>
    </source>
</evidence>
<dbReference type="AlphaFoldDB" id="A0A502BS39"/>
<gene>
    <name evidence="1" type="ORF">FHY56_03020</name>
</gene>
<name>A0A502BS39_9HYPH</name>
<sequence>MIDLNFVFLALHLISVVSGVAAGILWMRSASVNVPAIKPSRKLRESDGSLSAAWINEVASNLDSHHKGWVKATQYNKAAATAAAIAALGQAAVYVLTIIHNLVSP</sequence>
<accession>A0A502BS39</accession>
<keyword evidence="2" id="KW-1185">Reference proteome</keyword>
<protein>
    <submittedName>
        <fullName evidence="1">Uncharacterized protein</fullName>
    </submittedName>
</protein>
<proteinExistence type="predicted"/>
<evidence type="ECO:0000313" key="1">
    <source>
        <dbReference type="EMBL" id="TPF76491.1"/>
    </source>
</evidence>
<reference evidence="1 2" key="1">
    <citation type="journal article" date="2003" name="Int. J. Syst. Evol. Microbiol.">
        <title>Towards a standardized format for the description of a novel species (of an established genus): Ochrobactrum gallinifaecis sp. nov.</title>
        <authorList>
            <person name="Kampfer P."/>
            <person name="Buczolits S."/>
            <person name="Albrecht A."/>
            <person name="Busse H.J."/>
            <person name="Stackebrandt E."/>
        </authorList>
    </citation>
    <scope>NUCLEOTIDE SEQUENCE [LARGE SCALE GENOMIC DNA]</scope>
    <source>
        <strain evidence="1 2">ISO 196</strain>
    </source>
</reference>